<evidence type="ECO:0000313" key="16">
    <source>
        <dbReference type="EMBL" id="OXZ27098.1"/>
    </source>
</evidence>
<dbReference type="SUPFAM" id="SSF55874">
    <property type="entry name" value="ATPase domain of HSP90 chaperone/DNA topoisomerase II/histidine kinase"/>
    <property type="match status" value="1"/>
</dbReference>
<keyword evidence="9" id="KW-0067">ATP-binding</keyword>
<evidence type="ECO:0000313" key="15">
    <source>
        <dbReference type="EMBL" id="MBS5964541.1"/>
    </source>
</evidence>
<dbReference type="Proteomes" id="UP000215546">
    <property type="component" value="Unassembled WGS sequence"/>
</dbReference>
<dbReference type="Pfam" id="PF00512">
    <property type="entry name" value="HisKA"/>
    <property type="match status" value="1"/>
</dbReference>
<dbReference type="Gene3D" id="3.30.565.10">
    <property type="entry name" value="Histidine kinase-like ATPase, C-terminal domain"/>
    <property type="match status" value="1"/>
</dbReference>
<dbReference type="Gene3D" id="3.30.450.40">
    <property type="match status" value="1"/>
</dbReference>
<dbReference type="InterPro" id="IPR003594">
    <property type="entry name" value="HATPase_dom"/>
</dbReference>
<accession>A0A233VHA9</accession>
<dbReference type="RefSeq" id="WP_002836768.1">
    <property type="nucleotide sequence ID" value="NZ_CAUPKI010000004.1"/>
</dbReference>
<dbReference type="AlphaFoldDB" id="A0A233VHA9"/>
<dbReference type="InterPro" id="IPR038318">
    <property type="entry name" value="KdpD_sf"/>
</dbReference>
<feature type="domain" description="Histidine kinase" evidence="14">
    <location>
        <begin position="426"/>
        <end position="642"/>
    </location>
</feature>
<dbReference type="Pfam" id="PF02518">
    <property type="entry name" value="HATPase_c"/>
    <property type="match status" value="1"/>
</dbReference>
<dbReference type="InterPro" id="IPR025201">
    <property type="entry name" value="KdpD_TM"/>
</dbReference>
<evidence type="ECO:0000256" key="10">
    <source>
        <dbReference type="ARBA" id="ARBA00022989"/>
    </source>
</evidence>
<reference evidence="17" key="1">
    <citation type="journal article" date="2017" name="J. Clin. Microbiol.">
        <title>Finegoldia magna Isolated from Orthopedic Joint Implant-Associated Infections.</title>
        <authorList>
            <person name="Soderquist B."/>
            <person name="Bjorklund S."/>
            <person name="Hellmark B."/>
            <person name="Jensen A."/>
            <person name="Bruggemann H."/>
        </authorList>
    </citation>
    <scope>NUCLEOTIDE SEQUENCE</scope>
    <source>
        <strain evidence="17">12T273</strain>
        <strain evidence="16">CCUG 54800</strain>
    </source>
</reference>
<proteinExistence type="predicted"/>
<feature type="transmembrane region" description="Helical" evidence="13">
    <location>
        <begin position="146"/>
        <end position="170"/>
    </location>
</feature>
<dbReference type="CDD" id="cd00075">
    <property type="entry name" value="HATPase"/>
    <property type="match status" value="1"/>
</dbReference>
<dbReference type="EMBL" id="NDYC01000026">
    <property type="protein sequence ID" value="OXZ27098.1"/>
    <property type="molecule type" value="Genomic_DNA"/>
</dbReference>
<dbReference type="InterPro" id="IPR036097">
    <property type="entry name" value="HisK_dim/P_sf"/>
</dbReference>
<dbReference type="GO" id="GO:0005886">
    <property type="term" value="C:plasma membrane"/>
    <property type="evidence" value="ECO:0007669"/>
    <property type="project" value="TreeGrafter"/>
</dbReference>
<evidence type="ECO:0000313" key="17">
    <source>
        <dbReference type="EMBL" id="OXZ31768.1"/>
    </source>
</evidence>
<keyword evidence="6 13" id="KW-0812">Transmembrane</keyword>
<evidence type="ECO:0000313" key="18">
    <source>
        <dbReference type="EMBL" id="PMC60490.1"/>
    </source>
</evidence>
<evidence type="ECO:0000259" key="14">
    <source>
        <dbReference type="PROSITE" id="PS50109"/>
    </source>
</evidence>
<dbReference type="Gene3D" id="1.10.287.130">
    <property type="match status" value="1"/>
</dbReference>
<evidence type="ECO:0000256" key="8">
    <source>
        <dbReference type="ARBA" id="ARBA00022777"/>
    </source>
</evidence>
<organism evidence="17 20">
    <name type="scientific">Finegoldia magna</name>
    <name type="common">Peptostreptococcus magnus</name>
    <dbReference type="NCBI Taxonomy" id="1260"/>
    <lineage>
        <taxon>Bacteria</taxon>
        <taxon>Bacillati</taxon>
        <taxon>Bacillota</taxon>
        <taxon>Tissierellia</taxon>
        <taxon>Tissierellales</taxon>
        <taxon>Peptoniphilaceae</taxon>
        <taxon>Finegoldia</taxon>
    </lineage>
</organism>
<comment type="subcellular location">
    <subcellularLocation>
        <location evidence="2">Membrane</location>
        <topology evidence="2">Multi-pass membrane protein</topology>
    </subcellularLocation>
</comment>
<evidence type="ECO:0000256" key="12">
    <source>
        <dbReference type="ARBA" id="ARBA00023136"/>
    </source>
</evidence>
<dbReference type="PANTHER" id="PTHR45569:SF1">
    <property type="entry name" value="SENSOR PROTEIN KDPD"/>
    <property type="match status" value="1"/>
</dbReference>
<evidence type="ECO:0000256" key="6">
    <source>
        <dbReference type="ARBA" id="ARBA00022692"/>
    </source>
</evidence>
<dbReference type="EMBL" id="NDYE01000014">
    <property type="protein sequence ID" value="OXZ31768.1"/>
    <property type="molecule type" value="Genomic_DNA"/>
</dbReference>
<evidence type="ECO:0000256" key="3">
    <source>
        <dbReference type="ARBA" id="ARBA00012438"/>
    </source>
</evidence>
<dbReference type="InterPro" id="IPR029016">
    <property type="entry name" value="GAF-like_dom_sf"/>
</dbReference>
<evidence type="ECO:0000256" key="1">
    <source>
        <dbReference type="ARBA" id="ARBA00000085"/>
    </source>
</evidence>
<evidence type="ECO:0000256" key="4">
    <source>
        <dbReference type="ARBA" id="ARBA00022553"/>
    </source>
</evidence>
<reference evidence="15" key="4">
    <citation type="submission" date="2021-02" db="EMBL/GenBank/DDBJ databases">
        <title>Infant gut strain persistence is associated with maternal origin, phylogeny, and functional potential including surface adhesion and iron acquisition.</title>
        <authorList>
            <person name="Lou Y.C."/>
        </authorList>
    </citation>
    <scope>NUCLEOTIDE SEQUENCE</scope>
    <source>
        <strain evidence="15">L3_058_000G1_dasL3_058_000G1_concoct_72</strain>
    </source>
</reference>
<reference evidence="18 21" key="3">
    <citation type="submission" date="2017-09" db="EMBL/GenBank/DDBJ databases">
        <title>Bacterial strain isolated from the female urinary microbiota.</title>
        <authorList>
            <person name="Thomas-White K."/>
            <person name="Kumar N."/>
            <person name="Forster S."/>
            <person name="Putonti C."/>
            <person name="Lawley T."/>
            <person name="Wolfe A.J."/>
        </authorList>
    </citation>
    <scope>NUCLEOTIDE SEQUENCE [LARGE SCALE GENOMIC DNA]</scope>
    <source>
        <strain evidence="18 21">UMB0115</strain>
    </source>
</reference>
<dbReference type="PROSITE" id="PS50109">
    <property type="entry name" value="HIS_KIN"/>
    <property type="match status" value="1"/>
</dbReference>
<dbReference type="SMART" id="SM00387">
    <property type="entry name" value="HATPase_c"/>
    <property type="match status" value="1"/>
</dbReference>
<keyword evidence="11" id="KW-0902">Two-component regulatory system</keyword>
<evidence type="ECO:0000256" key="13">
    <source>
        <dbReference type="SAM" id="Phobius"/>
    </source>
</evidence>
<dbReference type="GO" id="GO:0005524">
    <property type="term" value="F:ATP binding"/>
    <property type="evidence" value="ECO:0007669"/>
    <property type="project" value="UniProtKB-KW"/>
</dbReference>
<feature type="transmembrane region" description="Helical" evidence="13">
    <location>
        <begin position="176"/>
        <end position="193"/>
    </location>
</feature>
<dbReference type="PANTHER" id="PTHR45569">
    <property type="entry name" value="SENSOR PROTEIN KDPD"/>
    <property type="match status" value="1"/>
</dbReference>
<dbReference type="Proteomes" id="UP000730862">
    <property type="component" value="Unassembled WGS sequence"/>
</dbReference>
<keyword evidence="7" id="KW-0547">Nucleotide-binding</keyword>
<evidence type="ECO:0000313" key="19">
    <source>
        <dbReference type="Proteomes" id="UP000215413"/>
    </source>
</evidence>
<dbReference type="SMART" id="SM00388">
    <property type="entry name" value="HisKA"/>
    <property type="match status" value="1"/>
</dbReference>
<dbReference type="InterPro" id="IPR014729">
    <property type="entry name" value="Rossmann-like_a/b/a_fold"/>
</dbReference>
<dbReference type="InterPro" id="IPR005467">
    <property type="entry name" value="His_kinase_dom"/>
</dbReference>
<reference evidence="19 20" key="2">
    <citation type="submission" date="2017-04" db="EMBL/GenBank/DDBJ databases">
        <title>Finegoldia magna isolated from orthopedic joint implant-associated infections.</title>
        <authorList>
            <person name="Bjorklund S."/>
            <person name="Bruggemann H."/>
            <person name="Jensen A."/>
            <person name="Hellmark B."/>
            <person name="Soderquist B."/>
        </authorList>
    </citation>
    <scope>NUCLEOTIDE SEQUENCE [LARGE SCALE GENOMIC DNA]</scope>
    <source>
        <strain evidence="20">12T273</strain>
        <strain evidence="19">CCUG 54800</strain>
    </source>
</reference>
<dbReference type="EMBL" id="PNHD01000003">
    <property type="protein sequence ID" value="PMC60490.1"/>
    <property type="molecule type" value="Genomic_DNA"/>
</dbReference>
<dbReference type="SUPFAM" id="SSF52402">
    <property type="entry name" value="Adenine nucleotide alpha hydrolases-like"/>
    <property type="match status" value="1"/>
</dbReference>
<dbReference type="Proteomes" id="UP000215413">
    <property type="component" value="Unassembled WGS sequence"/>
</dbReference>
<evidence type="ECO:0000313" key="21">
    <source>
        <dbReference type="Proteomes" id="UP000235723"/>
    </source>
</evidence>
<dbReference type="Pfam" id="PF13493">
    <property type="entry name" value="DUF4118"/>
    <property type="match status" value="1"/>
</dbReference>
<dbReference type="SUPFAM" id="SSF47384">
    <property type="entry name" value="Homodimeric domain of signal transducing histidine kinase"/>
    <property type="match status" value="1"/>
</dbReference>
<keyword evidence="4" id="KW-0597">Phosphoprotein</keyword>
<evidence type="ECO:0000256" key="9">
    <source>
        <dbReference type="ARBA" id="ARBA00022840"/>
    </source>
</evidence>
<keyword evidence="10 13" id="KW-1133">Transmembrane helix</keyword>
<protein>
    <recommendedName>
        <fullName evidence="3">histidine kinase</fullName>
        <ecNumber evidence="3">2.7.13.3</ecNumber>
    </recommendedName>
</protein>
<dbReference type="PRINTS" id="PR00344">
    <property type="entry name" value="BCTRLSENSOR"/>
</dbReference>
<dbReference type="EC" id="2.7.13.3" evidence="3"/>
<dbReference type="InterPro" id="IPR004358">
    <property type="entry name" value="Sig_transdc_His_kin-like_C"/>
</dbReference>
<keyword evidence="8 17" id="KW-0418">Kinase</keyword>
<keyword evidence="5" id="KW-0808">Transferase</keyword>
<gene>
    <name evidence="16" type="ORF">B9N49_05845</name>
    <name evidence="17" type="ORF">B9N55_07085</name>
    <name evidence="18" type="ORF">CJ208_03530</name>
    <name evidence="15" type="ORF">KIA07_02610</name>
</gene>
<dbReference type="EMBL" id="JAHAIK010000005">
    <property type="protein sequence ID" value="MBS5964541.1"/>
    <property type="molecule type" value="Genomic_DNA"/>
</dbReference>
<dbReference type="Gene3D" id="3.40.50.620">
    <property type="entry name" value="HUPs"/>
    <property type="match status" value="1"/>
</dbReference>
<evidence type="ECO:0000313" key="20">
    <source>
        <dbReference type="Proteomes" id="UP000215546"/>
    </source>
</evidence>
<sequence>MIEKAKDSILVCISDAKSNSLVIKKANEIASKENARLIALYVCDRNDYQKKQEKGFLQQNLDLAESIGAMIEIIYDDDIAAQIVNFAKLYRVKKIVLGRNNNQRNFFILNKSICDEVIEKIEDIDIHIVPFYEDFSIKRFETNKNIIRDVFISLFILILCTLAGYVFYFYKFGESNIIMIYILGVFFIALITYNEILSMTASIICVLAFNFCFTEPTLSFSFYNKNYIITFLVLLIVSFLTSKLASRIKKSAENSSNMIYITKLLLETNQMLQSKITKSEIIETGCNQLSNLLKRNIKYYDILDNEIQKPLKFCYNSVKDNEISDPEEEKEIVEWAYLHNSNAGATTRYLPEAKYLYYTIRNNTNVYGIIGIYLYKDRLDSVENKILLAILGDMSLALEKEKVIEDKNRANLKIKDEQFKTNLLRSISHDLRTPLTTICGDSDILLNNYKNLTESMKLELFQDIYDDSQWLLNLIENILSITRVEEGRMKLKIEPQIVEEVIDEALKHINRDKRKHNINVDIEDEYLMANMDVRLIIQVIINLVDNAIKYTDEGSNILIKAFKKDENTIIQICDDGNGIRDNDKEKIFRKFYTSNDKISDNKRSIGLGLYLCKIIVEAHGGSIKVEDNKPKGAIFTFNLKAL</sequence>
<name>A0A233VHA9_FINMA</name>
<comment type="caution">
    <text evidence="17">The sequence shown here is derived from an EMBL/GenBank/DDBJ whole genome shotgun (WGS) entry which is preliminary data.</text>
</comment>
<dbReference type="CDD" id="cd00082">
    <property type="entry name" value="HisKA"/>
    <property type="match status" value="1"/>
</dbReference>
<dbReference type="InterPro" id="IPR036890">
    <property type="entry name" value="HATPase_C_sf"/>
</dbReference>
<evidence type="ECO:0000256" key="2">
    <source>
        <dbReference type="ARBA" id="ARBA00004141"/>
    </source>
</evidence>
<dbReference type="Gene3D" id="1.20.120.620">
    <property type="entry name" value="Backbone structure of the membrane domain of e. Coli histidine kinase receptor kdpd"/>
    <property type="match status" value="1"/>
</dbReference>
<evidence type="ECO:0000256" key="5">
    <source>
        <dbReference type="ARBA" id="ARBA00022679"/>
    </source>
</evidence>
<evidence type="ECO:0000256" key="11">
    <source>
        <dbReference type="ARBA" id="ARBA00023012"/>
    </source>
</evidence>
<dbReference type="FunFam" id="3.30.565.10:FF:000006">
    <property type="entry name" value="Sensor histidine kinase WalK"/>
    <property type="match status" value="1"/>
</dbReference>
<dbReference type="InterPro" id="IPR003661">
    <property type="entry name" value="HisK_dim/P_dom"/>
</dbReference>
<feature type="transmembrane region" description="Helical" evidence="13">
    <location>
        <begin position="227"/>
        <end position="245"/>
    </location>
</feature>
<keyword evidence="12 13" id="KW-0472">Membrane</keyword>
<dbReference type="Proteomes" id="UP000235723">
    <property type="component" value="Unassembled WGS sequence"/>
</dbReference>
<dbReference type="InterPro" id="IPR052023">
    <property type="entry name" value="Histidine_kinase_KdpD"/>
</dbReference>
<comment type="catalytic activity">
    <reaction evidence="1">
        <text>ATP + protein L-histidine = ADP + protein N-phospho-L-histidine.</text>
        <dbReference type="EC" id="2.7.13.3"/>
    </reaction>
</comment>
<dbReference type="GO" id="GO:0000155">
    <property type="term" value="F:phosphorelay sensor kinase activity"/>
    <property type="evidence" value="ECO:0007669"/>
    <property type="project" value="InterPro"/>
</dbReference>
<evidence type="ECO:0000256" key="7">
    <source>
        <dbReference type="ARBA" id="ARBA00022741"/>
    </source>
</evidence>